<comment type="subcellular location">
    <subcellularLocation>
        <location evidence="1 7">Cell outer membrane</location>
        <topology evidence="1 7">Multi-pass membrane protein</topology>
    </subcellularLocation>
</comment>
<dbReference type="STRING" id="1003.SAMN04488541_100748"/>
<dbReference type="SUPFAM" id="SSF56935">
    <property type="entry name" value="Porins"/>
    <property type="match status" value="1"/>
</dbReference>
<dbReference type="InterPro" id="IPR039426">
    <property type="entry name" value="TonB-dep_rcpt-like"/>
</dbReference>
<feature type="signal peptide" evidence="8">
    <location>
        <begin position="1"/>
        <end position="22"/>
    </location>
</feature>
<dbReference type="SUPFAM" id="SSF49464">
    <property type="entry name" value="Carboxypeptidase regulatory domain-like"/>
    <property type="match status" value="1"/>
</dbReference>
<feature type="domain" description="TonB-dependent receptor plug" evidence="9">
    <location>
        <begin position="117"/>
        <end position="224"/>
    </location>
</feature>
<keyword evidence="5 7" id="KW-0472">Membrane</keyword>
<dbReference type="NCBIfam" id="TIGR04056">
    <property type="entry name" value="OMP_RagA_SusC"/>
    <property type="match status" value="1"/>
</dbReference>
<dbReference type="GO" id="GO:0009279">
    <property type="term" value="C:cell outer membrane"/>
    <property type="evidence" value="ECO:0007669"/>
    <property type="project" value="UniProtKB-SubCell"/>
</dbReference>
<dbReference type="EMBL" id="FONY01000007">
    <property type="protein sequence ID" value="SFE80749.1"/>
    <property type="molecule type" value="Genomic_DNA"/>
</dbReference>
<keyword evidence="3 7" id="KW-1134">Transmembrane beta strand</keyword>
<evidence type="ECO:0000256" key="8">
    <source>
        <dbReference type="SAM" id="SignalP"/>
    </source>
</evidence>
<comment type="similarity">
    <text evidence="7">Belongs to the TonB-dependent receptor family.</text>
</comment>
<dbReference type="Gene3D" id="2.40.170.20">
    <property type="entry name" value="TonB-dependent receptor, beta-barrel domain"/>
    <property type="match status" value="1"/>
</dbReference>
<evidence type="ECO:0000256" key="5">
    <source>
        <dbReference type="ARBA" id="ARBA00023136"/>
    </source>
</evidence>
<dbReference type="Gene3D" id="2.170.130.10">
    <property type="entry name" value="TonB-dependent receptor, plug domain"/>
    <property type="match status" value="1"/>
</dbReference>
<dbReference type="InterPro" id="IPR008969">
    <property type="entry name" value="CarboxyPept-like_regulatory"/>
</dbReference>
<reference evidence="10 11" key="1">
    <citation type="submission" date="2016-10" db="EMBL/GenBank/DDBJ databases">
        <authorList>
            <person name="de Groot N.N."/>
        </authorList>
    </citation>
    <scope>NUCLEOTIDE SEQUENCE [LARGE SCALE GENOMIC DNA]</scope>
    <source>
        <strain>GEY</strain>
        <strain evidence="11">DSM 9560</strain>
    </source>
</reference>
<dbReference type="InterPro" id="IPR023996">
    <property type="entry name" value="TonB-dep_OMP_SusC/RagA"/>
</dbReference>
<dbReference type="Gene3D" id="2.60.40.1120">
    <property type="entry name" value="Carboxypeptidase-like, regulatory domain"/>
    <property type="match status" value="1"/>
</dbReference>
<dbReference type="Pfam" id="PF13715">
    <property type="entry name" value="CarbopepD_reg_2"/>
    <property type="match status" value="1"/>
</dbReference>
<keyword evidence="6 7" id="KW-0998">Cell outer membrane</keyword>
<dbReference type="NCBIfam" id="TIGR04057">
    <property type="entry name" value="SusC_RagA_signa"/>
    <property type="match status" value="1"/>
</dbReference>
<dbReference type="OrthoDB" id="9768177at2"/>
<dbReference type="Proteomes" id="UP000199513">
    <property type="component" value="Unassembled WGS sequence"/>
</dbReference>
<keyword evidence="8" id="KW-0732">Signal</keyword>
<evidence type="ECO:0000259" key="9">
    <source>
        <dbReference type="Pfam" id="PF07715"/>
    </source>
</evidence>
<evidence type="ECO:0000256" key="3">
    <source>
        <dbReference type="ARBA" id="ARBA00022452"/>
    </source>
</evidence>
<dbReference type="FunFam" id="2.170.130.10:FF:000008">
    <property type="entry name" value="SusC/RagA family TonB-linked outer membrane protein"/>
    <property type="match status" value="1"/>
</dbReference>
<protein>
    <submittedName>
        <fullName evidence="10">TonB-linked outer membrane protein, SusC/RagA family</fullName>
    </submittedName>
</protein>
<dbReference type="PROSITE" id="PS52016">
    <property type="entry name" value="TONB_DEPENDENT_REC_3"/>
    <property type="match status" value="1"/>
</dbReference>
<evidence type="ECO:0000313" key="10">
    <source>
        <dbReference type="EMBL" id="SFE80749.1"/>
    </source>
</evidence>
<keyword evidence="11" id="KW-1185">Reference proteome</keyword>
<evidence type="ECO:0000256" key="2">
    <source>
        <dbReference type="ARBA" id="ARBA00022448"/>
    </source>
</evidence>
<evidence type="ECO:0000313" key="11">
    <source>
        <dbReference type="Proteomes" id="UP000199513"/>
    </source>
</evidence>
<keyword evidence="4 7" id="KW-0812">Transmembrane</keyword>
<evidence type="ECO:0000256" key="6">
    <source>
        <dbReference type="ARBA" id="ARBA00023237"/>
    </source>
</evidence>
<evidence type="ECO:0000256" key="7">
    <source>
        <dbReference type="PROSITE-ProRule" id="PRU01360"/>
    </source>
</evidence>
<name>A0A1I2DJW7_9BACT</name>
<dbReference type="InterPro" id="IPR036942">
    <property type="entry name" value="Beta-barrel_TonB_sf"/>
</dbReference>
<dbReference type="InterPro" id="IPR037066">
    <property type="entry name" value="Plug_dom_sf"/>
</dbReference>
<dbReference type="InterPro" id="IPR012910">
    <property type="entry name" value="Plug_dom"/>
</dbReference>
<organism evidence="10 11">
    <name type="scientific">Thermoflexibacter ruber</name>
    <dbReference type="NCBI Taxonomy" id="1003"/>
    <lineage>
        <taxon>Bacteria</taxon>
        <taxon>Pseudomonadati</taxon>
        <taxon>Bacteroidota</taxon>
        <taxon>Cytophagia</taxon>
        <taxon>Cytophagales</taxon>
        <taxon>Thermoflexibacteraceae</taxon>
        <taxon>Thermoflexibacter</taxon>
    </lineage>
</organism>
<sequence>MKMKKLLLFSLMTILPIALLFAQGRQVKGKITSSEDGLPIPGVNVLVKGTQTGSITDAEGKFAISVPSDNAVLVVSYVGFISQEIPVGNQSEINVTLQADTKTLQDIIVVGYGTQSKSQLTGAISSVSSKEIAEIPVRSVQQALQGRAAGVDIVNTNNRPGSEPSVRIRGRRSFSAGNDPLYVVDGIPIEGGIGDINPQDIASLEILKDASATAIYGSRGANGVIIITTQRGKAGKSNITYDGYIGVSQALGKVDVMNGAQFAEYKRESRRATGAYPAGVSAEADKRLFEAVELESIALGRSTDYQSYLMRDGVQQSHQLSVTGGAEKTQFAITANYFDEKGIVYNQDFKRYTFRVNIDHQLTKNIKIGTSTLFSYNIRNGENFNPISGALAENPLGVPFDQNGNLIFLPTTDGLRTNPLAEIVPGAIIDENIRTRIFNSIYGEVKIANGLTYRMNFGPDLQFRRYGQFTGSQTNARRGGFPTGRTQQFSNFNYTLENILTYQKTFKEIHNLNVTALHSVQKNRSEYYDTRVQGIPAETQEFYNTGAASIIEGVGSNLTEWALQSYMGRVNYSYNDKYLLTFTARVDGSSRLAEGKKYSLFPSVAVGWNLSNEAFLKGSSTISNLKLRASYGRTGNQAINPYQTQGGLARTVYAFGNAGAFGYRPNAIPNSDLRWETSATLNIGLDFGLFNDRISGSLEYYITNTTDLLLARQLPITSGFSSVTQNIGATRNKGVELTLSTVNIDTDGGFQWTTDFNIFANREAIIDLYGDKKSDVGNLWFIGQPVTVFFDYEKIGIWQLNEVDEAKKYSQVPGQIKVKDQNNDGRINSDDRIILGSDVPKWSGGMTNRFEYKGFDLSIFAFARVGGMIRSRFHDSNNTLFGRYNNLNVDYWTPENPTNANPRPNQNQEFPIYGSTLSYFDGSFLKIRNIAIGYNFKSSVLSKLKIEGLRIYASAQQPFIFAPYRQKYKGIDPEAAGIRSNNRENAAELAGDTPSSRLIIFGVNVRF</sequence>
<dbReference type="InterPro" id="IPR023997">
    <property type="entry name" value="TonB-dep_OMP_SusC/RagA_CS"/>
</dbReference>
<accession>A0A1I2DJW7</accession>
<dbReference type="Pfam" id="PF07715">
    <property type="entry name" value="Plug"/>
    <property type="match status" value="1"/>
</dbReference>
<proteinExistence type="inferred from homology"/>
<dbReference type="AlphaFoldDB" id="A0A1I2DJW7"/>
<keyword evidence="2 7" id="KW-0813">Transport</keyword>
<evidence type="ECO:0000256" key="4">
    <source>
        <dbReference type="ARBA" id="ARBA00022692"/>
    </source>
</evidence>
<gene>
    <name evidence="10" type="ORF">SAMN04488541_100748</name>
</gene>
<feature type="chain" id="PRO_5011681309" evidence="8">
    <location>
        <begin position="23"/>
        <end position="1007"/>
    </location>
</feature>
<evidence type="ECO:0000256" key="1">
    <source>
        <dbReference type="ARBA" id="ARBA00004571"/>
    </source>
</evidence>